<proteinExistence type="predicted"/>
<dbReference type="Proteomes" id="UP000203794">
    <property type="component" value="Segment"/>
</dbReference>
<accession>A0A0A8J9E1</accession>
<organism evidence="1 2">
    <name type="scientific">Ralstonia phage RSL2</name>
    <dbReference type="NCBI Taxonomy" id="1585840"/>
    <lineage>
        <taxon>Viruses</taxon>
        <taxon>Duplodnaviria</taxon>
        <taxon>Heunggongvirae</taxon>
        <taxon>Uroviricota</taxon>
        <taxon>Caudoviricetes</taxon>
        <taxon>Chimalliviridae</taxon>
        <taxon>Chiangmaivirus</taxon>
        <taxon>Chiangmaivirus RSL2</taxon>
    </lineage>
</organism>
<dbReference type="KEGG" id="vg:26639581"/>
<protein>
    <submittedName>
        <fullName evidence="1">Uncharacterized protein</fullName>
    </submittedName>
</protein>
<name>A0A0A8J9E1_9CAUD</name>
<evidence type="ECO:0000313" key="1">
    <source>
        <dbReference type="EMBL" id="BAQ02668.1"/>
    </source>
</evidence>
<keyword evidence="2" id="KW-1185">Reference proteome</keyword>
<dbReference type="RefSeq" id="YP_009212989.1">
    <property type="nucleotide sequence ID" value="NC_028950.1"/>
</dbReference>
<dbReference type="EMBL" id="AP014693">
    <property type="protein sequence ID" value="BAQ02668.1"/>
    <property type="molecule type" value="Genomic_DNA"/>
</dbReference>
<reference evidence="1 2" key="1">
    <citation type="submission" date="2014-12" db="EMBL/GenBank/DDBJ databases">
        <title>Genome analysis of a novel jumbo phage RSL2 infecting the phytopathogen Ralstonia solanacearum.</title>
        <authorList>
            <person name="Kawasaki T."/>
            <person name="Fujie M."/>
            <person name="Chatchawankanphanich O."/>
            <person name="Ogata H."/>
            <person name="Yamada T."/>
        </authorList>
    </citation>
    <scope>NUCLEOTIDE SEQUENCE [LARGE SCALE GENOMIC DNA]</scope>
    <source>
        <strain evidence="1 2">RSL2</strain>
    </source>
</reference>
<sequence>MDNKLMKELSDLSNLNPFASEVGGSRKQMFSTDAVEEDRAFEDFLRKRVNNAMGLPKDLVLGEKSIALSSFTRANTAYMQTGLKVIRCIEKKIARGGFSDFRGGMLFLQRQVLAVKLELFNKHLDMWMQSSIPDPQEYWNTVIFNPRFHRTFVERKLGIYTSVDGWQIAQEDIPGEENWVMHNPEGKLVAELPWIYEYEEKYPITLIDYETRFRRHGRTEMDIKYGPAHFPKGTIVEVDPELPDHLGGNRFTVDHIVVMGARNYLLVMKEIKPGVPGSVRIVDEPRQYNMHHVWKIVKRGDGPVDLRDDVGEYEYIDLCLLTQQSHDLICDFIREEEFQMPKLRKGETLFNSTSRLIAAIRQQIGIPADHKAKWIDDSKFHRHMATGGWGRFISVFNPISVRFDSFYAIDVKKLVKFMQKHPDRLFMTLRQVEKLEEEMDRKDCEDLARHFD</sequence>
<evidence type="ECO:0000313" key="2">
    <source>
        <dbReference type="Proteomes" id="UP000203794"/>
    </source>
</evidence>
<dbReference type="GeneID" id="26639581"/>
<dbReference type="OrthoDB" id="31119at10239"/>